<protein>
    <submittedName>
        <fullName evidence="2">Uncharacterized protein</fullName>
    </submittedName>
</protein>
<gene>
    <name evidence="2" type="ORF">FOZ63_010186</name>
</gene>
<evidence type="ECO:0000256" key="1">
    <source>
        <dbReference type="SAM" id="MobiDB-lite"/>
    </source>
</evidence>
<proteinExistence type="predicted"/>
<reference evidence="2 3" key="1">
    <citation type="submission" date="2020-04" db="EMBL/GenBank/DDBJ databases">
        <title>Perkinsus olseni comparative genomics.</title>
        <authorList>
            <person name="Bogema D.R."/>
        </authorList>
    </citation>
    <scope>NUCLEOTIDE SEQUENCE [LARGE SCALE GENOMIC DNA]</scope>
    <source>
        <strain evidence="2 3">ATCC PRA-207</strain>
    </source>
</reference>
<feature type="non-terminal residue" evidence="2">
    <location>
        <position position="123"/>
    </location>
</feature>
<comment type="caution">
    <text evidence="2">The sequence shown here is derived from an EMBL/GenBank/DDBJ whole genome shotgun (WGS) entry which is preliminary data.</text>
</comment>
<dbReference type="Proteomes" id="UP000553632">
    <property type="component" value="Unassembled WGS sequence"/>
</dbReference>
<keyword evidence="3" id="KW-1185">Reference proteome</keyword>
<accession>A0A7J6UBW2</accession>
<feature type="non-terminal residue" evidence="2">
    <location>
        <position position="1"/>
    </location>
</feature>
<evidence type="ECO:0000313" key="2">
    <source>
        <dbReference type="EMBL" id="KAF4754671.1"/>
    </source>
</evidence>
<dbReference type="EMBL" id="JABANO010004754">
    <property type="protein sequence ID" value="KAF4754671.1"/>
    <property type="molecule type" value="Genomic_DNA"/>
</dbReference>
<feature type="region of interest" description="Disordered" evidence="1">
    <location>
        <begin position="1"/>
        <end position="27"/>
    </location>
</feature>
<evidence type="ECO:0000313" key="3">
    <source>
        <dbReference type="Proteomes" id="UP000553632"/>
    </source>
</evidence>
<sequence length="123" mass="13392">WRLEDPSAAAADVDQRGPNNSRGLSPESIHQSLLADHHPASGAWAMFDPLTSIYPNTTSLDDTGSVDEPFETLHRDTVGRLVRAKSGDCPKEVVAAVLARTPQLANPILPLLMPREETMQPQQ</sequence>
<organism evidence="2 3">
    <name type="scientific">Perkinsus olseni</name>
    <name type="common">Perkinsus atlanticus</name>
    <dbReference type="NCBI Taxonomy" id="32597"/>
    <lineage>
        <taxon>Eukaryota</taxon>
        <taxon>Sar</taxon>
        <taxon>Alveolata</taxon>
        <taxon>Perkinsozoa</taxon>
        <taxon>Perkinsea</taxon>
        <taxon>Perkinsida</taxon>
        <taxon>Perkinsidae</taxon>
        <taxon>Perkinsus</taxon>
    </lineage>
</organism>
<dbReference type="AlphaFoldDB" id="A0A7J6UBW2"/>
<feature type="compositionally biased region" description="Polar residues" evidence="1">
    <location>
        <begin position="17"/>
        <end position="27"/>
    </location>
</feature>
<name>A0A7J6UBW2_PEROL</name>